<gene>
    <name evidence="1" type="ORF">BV25DRAFT_1843550</name>
</gene>
<protein>
    <submittedName>
        <fullName evidence="1">Uncharacterized protein</fullName>
    </submittedName>
</protein>
<evidence type="ECO:0000313" key="2">
    <source>
        <dbReference type="Proteomes" id="UP000814140"/>
    </source>
</evidence>
<name>A0ACB8SFB0_9AGAM</name>
<feature type="non-terminal residue" evidence="1">
    <location>
        <position position="164"/>
    </location>
</feature>
<evidence type="ECO:0000313" key="1">
    <source>
        <dbReference type="EMBL" id="KAI0054596.1"/>
    </source>
</evidence>
<reference evidence="1" key="2">
    <citation type="journal article" date="2022" name="New Phytol.">
        <title>Evolutionary transition to the ectomycorrhizal habit in the genomes of a hyperdiverse lineage of mushroom-forming fungi.</title>
        <authorList>
            <person name="Looney B."/>
            <person name="Miyauchi S."/>
            <person name="Morin E."/>
            <person name="Drula E."/>
            <person name="Courty P.E."/>
            <person name="Kohler A."/>
            <person name="Kuo A."/>
            <person name="LaButti K."/>
            <person name="Pangilinan J."/>
            <person name="Lipzen A."/>
            <person name="Riley R."/>
            <person name="Andreopoulos W."/>
            <person name="He G."/>
            <person name="Johnson J."/>
            <person name="Nolan M."/>
            <person name="Tritt A."/>
            <person name="Barry K.W."/>
            <person name="Grigoriev I.V."/>
            <person name="Nagy L.G."/>
            <person name="Hibbett D."/>
            <person name="Henrissat B."/>
            <person name="Matheny P.B."/>
            <person name="Labbe J."/>
            <person name="Martin F.M."/>
        </authorList>
    </citation>
    <scope>NUCLEOTIDE SEQUENCE</scope>
    <source>
        <strain evidence="1">HHB10654</strain>
    </source>
</reference>
<sequence length="164" mass="18523">MFHSRADRSVNKLRDQEGNRFAPLSQNADGDDTNRAVICRSDANVTTARATGRTAARLSDKLLESNDRHIRNDAEDRGTFAHRRGRGRQERQDGFSNRYDPAWSRDENRGKRCRSMADMAKYDGKQWREETSRGATSCDSDDIGSLSAVGDSDRTGPSVRRERV</sequence>
<keyword evidence="2" id="KW-1185">Reference proteome</keyword>
<comment type="caution">
    <text evidence="1">The sequence shown here is derived from an EMBL/GenBank/DDBJ whole genome shotgun (WGS) entry which is preliminary data.</text>
</comment>
<organism evidence="1 2">
    <name type="scientific">Artomyces pyxidatus</name>
    <dbReference type="NCBI Taxonomy" id="48021"/>
    <lineage>
        <taxon>Eukaryota</taxon>
        <taxon>Fungi</taxon>
        <taxon>Dikarya</taxon>
        <taxon>Basidiomycota</taxon>
        <taxon>Agaricomycotina</taxon>
        <taxon>Agaricomycetes</taxon>
        <taxon>Russulales</taxon>
        <taxon>Auriscalpiaceae</taxon>
        <taxon>Artomyces</taxon>
    </lineage>
</organism>
<proteinExistence type="predicted"/>
<dbReference type="EMBL" id="MU277384">
    <property type="protein sequence ID" value="KAI0054596.1"/>
    <property type="molecule type" value="Genomic_DNA"/>
</dbReference>
<dbReference type="Proteomes" id="UP000814140">
    <property type="component" value="Unassembled WGS sequence"/>
</dbReference>
<reference evidence="1" key="1">
    <citation type="submission" date="2021-03" db="EMBL/GenBank/DDBJ databases">
        <authorList>
            <consortium name="DOE Joint Genome Institute"/>
            <person name="Ahrendt S."/>
            <person name="Looney B.P."/>
            <person name="Miyauchi S."/>
            <person name="Morin E."/>
            <person name="Drula E."/>
            <person name="Courty P.E."/>
            <person name="Chicoki N."/>
            <person name="Fauchery L."/>
            <person name="Kohler A."/>
            <person name="Kuo A."/>
            <person name="Labutti K."/>
            <person name="Pangilinan J."/>
            <person name="Lipzen A."/>
            <person name="Riley R."/>
            <person name="Andreopoulos W."/>
            <person name="He G."/>
            <person name="Johnson J."/>
            <person name="Barry K.W."/>
            <person name="Grigoriev I.V."/>
            <person name="Nagy L."/>
            <person name="Hibbett D."/>
            <person name="Henrissat B."/>
            <person name="Matheny P.B."/>
            <person name="Labbe J."/>
            <person name="Martin F."/>
        </authorList>
    </citation>
    <scope>NUCLEOTIDE SEQUENCE</scope>
    <source>
        <strain evidence="1">HHB10654</strain>
    </source>
</reference>
<accession>A0ACB8SFB0</accession>